<reference evidence="4 5" key="1">
    <citation type="submission" date="2018-02" db="EMBL/GenBank/DDBJ databases">
        <title>Complete genome sequencing of Faecalibacterium prausnitzii strains isolated from the human gut.</title>
        <authorList>
            <person name="Fitzgerald B.C."/>
            <person name="Shkoporov A.N."/>
            <person name="Ross P.R."/>
            <person name="Hill C."/>
        </authorList>
    </citation>
    <scope>NUCLEOTIDE SEQUENCE [LARGE SCALE GENOMIC DNA]</scope>
    <source>
        <strain evidence="4 5">APC942/31-1</strain>
    </source>
</reference>
<sequence>MDHWILSYKSPAEAWNEALPLGNGTLGVMSYGRLENETLELNLDTLWSGDGSSKLNKNGHADLGHLRKLLKDQKHQEAEDYCRKHILGDWTDSYLPAGRLNMSLQMSGQAPGGYVRQLSLNHAVETVASAGYKRELFVSMADPLLAVHFQAAHKQKLHLEISLESEIRYEKIKNCEDTVLLSGRAPSYVAPPYYDCPEPVVYEAGKGIRFTLAVKVVVPQGSVKCCDGKLLIEGEQDIFVYFTGNTDFGRNADTPQLEKECMEVLEDPDYEQLKKRHLGEYHKYFNRMELSLNDTRENRLAEMMFHYARYLMICSSRPGSQCANLQGIWNNRMRAPWSSNYTVNINTEMNYWMAERCNLSECQEPLFDLICRTAEDGRETAREVYGLSGWVSHHNLDIWGHSGPVGYFGQDEDPCSYSMWPMSSGWLCRHLWEHYCYTEDLDFLKDRAYPVIEGAVKFYLGFLFPYGEYYVTGPSTSPENRFCGEDGKSHSVGMASTMDISILKELFGYYLKICNILGIEGETADVKRVLSKLPPFKTGSFGQIREWFLDYPETEIHHRHVSHLYGLYPGNLITEKNPELLEACRVALERRGDEGTGWCMAWKACLWARLRDGEHALGLLKNQLRYTREENISCVGGGIYPNMLCAHPPFQIDGNFGFAAAVAEMLIQSRKGYILLLPALPDEWKDGNVRGMKVQGDITVDFEWRDGRIHRIRLCSSREQKVTLECNGISKTIFLRPDGTEDMIFG</sequence>
<dbReference type="InterPro" id="IPR054363">
    <property type="entry name" value="GH95_cat"/>
</dbReference>
<dbReference type="PANTHER" id="PTHR31084">
    <property type="entry name" value="ALPHA-L-FUCOSIDASE 2"/>
    <property type="match status" value="1"/>
</dbReference>
<accession>A0A367FVG7</accession>
<protein>
    <submittedName>
        <fullName evidence="4">Uncharacterized protein</fullName>
    </submittedName>
</protein>
<dbReference type="GO" id="GO:0005975">
    <property type="term" value="P:carbohydrate metabolic process"/>
    <property type="evidence" value="ECO:0007669"/>
    <property type="project" value="InterPro"/>
</dbReference>
<dbReference type="RefSeq" id="WP_114002664.1">
    <property type="nucleotide sequence ID" value="NZ_PSQG01000023.1"/>
</dbReference>
<dbReference type="InterPro" id="IPR016518">
    <property type="entry name" value="Alpha-L-fucosidase"/>
</dbReference>
<evidence type="ECO:0000259" key="3">
    <source>
        <dbReference type="Pfam" id="PF22124"/>
    </source>
</evidence>
<dbReference type="PIRSF" id="PIRSF007663">
    <property type="entry name" value="UCP007663"/>
    <property type="match status" value="1"/>
</dbReference>
<dbReference type="Proteomes" id="UP000253208">
    <property type="component" value="Unassembled WGS sequence"/>
</dbReference>
<organism evidence="4 5">
    <name type="scientific">Blautia obeum</name>
    <dbReference type="NCBI Taxonomy" id="40520"/>
    <lineage>
        <taxon>Bacteria</taxon>
        <taxon>Bacillati</taxon>
        <taxon>Bacillota</taxon>
        <taxon>Clostridia</taxon>
        <taxon>Lachnospirales</taxon>
        <taxon>Lachnospiraceae</taxon>
        <taxon>Blautia</taxon>
    </lineage>
</organism>
<dbReference type="GO" id="GO:0004560">
    <property type="term" value="F:alpha-L-fucosidase activity"/>
    <property type="evidence" value="ECO:0007669"/>
    <property type="project" value="InterPro"/>
</dbReference>
<proteinExistence type="predicted"/>
<dbReference type="InterPro" id="IPR012341">
    <property type="entry name" value="6hp_glycosidase-like_sf"/>
</dbReference>
<dbReference type="SUPFAM" id="SSF48208">
    <property type="entry name" value="Six-hairpin glycosidases"/>
    <property type="match status" value="1"/>
</dbReference>
<dbReference type="AlphaFoldDB" id="A0A367FVG7"/>
<feature type="domain" description="Glycosyl hydrolase family 95 catalytic" evidence="3">
    <location>
        <begin position="270"/>
        <end position="666"/>
    </location>
</feature>
<gene>
    <name evidence="4" type="ORF">C4886_14510</name>
</gene>
<dbReference type="PANTHER" id="PTHR31084:SF0">
    <property type="entry name" value="ALPHA-L-FUCOSIDASE 2"/>
    <property type="match status" value="1"/>
</dbReference>
<evidence type="ECO:0000313" key="5">
    <source>
        <dbReference type="Proteomes" id="UP000253208"/>
    </source>
</evidence>
<evidence type="ECO:0000313" key="4">
    <source>
        <dbReference type="EMBL" id="RCH42365.1"/>
    </source>
</evidence>
<name>A0A367FVG7_9FIRM</name>
<comment type="caution">
    <text evidence="4">The sequence shown here is derived from an EMBL/GenBank/DDBJ whole genome shotgun (WGS) entry which is preliminary data.</text>
</comment>
<dbReference type="EMBL" id="PSQG01000023">
    <property type="protein sequence ID" value="RCH42365.1"/>
    <property type="molecule type" value="Genomic_DNA"/>
</dbReference>
<evidence type="ECO:0000259" key="1">
    <source>
        <dbReference type="Pfam" id="PF14498"/>
    </source>
</evidence>
<evidence type="ECO:0000259" key="2">
    <source>
        <dbReference type="Pfam" id="PF21307"/>
    </source>
</evidence>
<dbReference type="InterPro" id="IPR027414">
    <property type="entry name" value="GH95_N_dom"/>
</dbReference>
<dbReference type="Pfam" id="PF14498">
    <property type="entry name" value="Glyco_hyd_65N_2"/>
    <property type="match status" value="1"/>
</dbReference>
<dbReference type="InterPro" id="IPR008928">
    <property type="entry name" value="6-hairpin_glycosidase_sf"/>
</dbReference>
<feature type="domain" description="Alpha fucosidase A-like C-terminal" evidence="2">
    <location>
        <begin position="668"/>
        <end position="728"/>
    </location>
</feature>
<feature type="domain" description="Glycosyl hydrolase family 95 N-terminal" evidence="1">
    <location>
        <begin position="6"/>
        <end position="249"/>
    </location>
</feature>
<dbReference type="Pfam" id="PF22124">
    <property type="entry name" value="Glyco_hydro_95_cat"/>
    <property type="match status" value="1"/>
</dbReference>
<dbReference type="Pfam" id="PF21307">
    <property type="entry name" value="Glyco_hydro_95_C"/>
    <property type="match status" value="1"/>
</dbReference>
<dbReference type="InterPro" id="IPR049053">
    <property type="entry name" value="AFCA-like_C"/>
</dbReference>
<dbReference type="Gene3D" id="1.50.10.10">
    <property type="match status" value="1"/>
</dbReference>